<keyword evidence="1" id="KW-0472">Membrane</keyword>
<accession>A0A7C4GIA7</accession>
<evidence type="ECO:0000313" key="2">
    <source>
        <dbReference type="EMBL" id="HGU39759.1"/>
    </source>
</evidence>
<feature type="transmembrane region" description="Helical" evidence="1">
    <location>
        <begin position="108"/>
        <end position="124"/>
    </location>
</feature>
<protein>
    <submittedName>
        <fullName evidence="2">Uncharacterized protein</fullName>
    </submittedName>
</protein>
<feature type="transmembrane region" description="Helical" evidence="1">
    <location>
        <begin position="57"/>
        <end position="76"/>
    </location>
</feature>
<dbReference type="AlphaFoldDB" id="A0A7C4GIA7"/>
<dbReference type="EMBL" id="DSZY01000006">
    <property type="protein sequence ID" value="HGU39759.1"/>
    <property type="molecule type" value="Genomic_DNA"/>
</dbReference>
<keyword evidence="1" id="KW-1133">Transmembrane helix</keyword>
<organism evidence="2">
    <name type="scientific">Fervidobacterium thailandense</name>
    <dbReference type="NCBI Taxonomy" id="1008305"/>
    <lineage>
        <taxon>Bacteria</taxon>
        <taxon>Thermotogati</taxon>
        <taxon>Thermotogota</taxon>
        <taxon>Thermotogae</taxon>
        <taxon>Thermotogales</taxon>
        <taxon>Fervidobacteriaceae</taxon>
        <taxon>Fervidobacterium</taxon>
    </lineage>
</organism>
<proteinExistence type="predicted"/>
<sequence length="131" mass="15371">MEIVIWASALISVIVDNVFRDYFSLSPLYFLLESVSEAKIGIKVTRLVLFALLIQSYAFREIDFLWVFLTTGLVFFELYRDYFYYPWIASLFQIALFLPRYYVGEPIALLYGLGVCSGVFYYSYRKILEKG</sequence>
<name>A0A7C4GIA7_9BACT</name>
<gene>
    <name evidence="2" type="ORF">ENT77_00950</name>
</gene>
<evidence type="ECO:0000256" key="1">
    <source>
        <dbReference type="SAM" id="Phobius"/>
    </source>
</evidence>
<keyword evidence="1" id="KW-0812">Transmembrane</keyword>
<comment type="caution">
    <text evidence="2">The sequence shown here is derived from an EMBL/GenBank/DDBJ whole genome shotgun (WGS) entry which is preliminary data.</text>
</comment>
<reference evidence="2" key="1">
    <citation type="journal article" date="2020" name="mSystems">
        <title>Genome- and Community-Level Interaction Insights into Carbon Utilization and Element Cycling Functions of Hydrothermarchaeota in Hydrothermal Sediment.</title>
        <authorList>
            <person name="Zhou Z."/>
            <person name="Liu Y."/>
            <person name="Xu W."/>
            <person name="Pan J."/>
            <person name="Luo Z.H."/>
            <person name="Li M."/>
        </authorList>
    </citation>
    <scope>NUCLEOTIDE SEQUENCE [LARGE SCALE GENOMIC DNA]</scope>
    <source>
        <strain evidence="2">SpSt-609</strain>
    </source>
</reference>